<feature type="non-terminal residue" evidence="2">
    <location>
        <position position="344"/>
    </location>
</feature>
<keyword evidence="3" id="KW-1185">Reference proteome</keyword>
<keyword evidence="1" id="KW-0812">Transmembrane</keyword>
<evidence type="ECO:0000313" key="2">
    <source>
        <dbReference type="EMBL" id="KAH9292646.1"/>
    </source>
</evidence>
<keyword evidence="1" id="KW-1133">Transmembrane helix</keyword>
<dbReference type="Proteomes" id="UP000824469">
    <property type="component" value="Unassembled WGS sequence"/>
</dbReference>
<protein>
    <submittedName>
        <fullName evidence="2">Uncharacterized protein</fullName>
    </submittedName>
</protein>
<reference evidence="2 3" key="1">
    <citation type="journal article" date="2021" name="Nat. Plants">
        <title>The Taxus genome provides insights into paclitaxel biosynthesis.</title>
        <authorList>
            <person name="Xiong X."/>
            <person name="Gou J."/>
            <person name="Liao Q."/>
            <person name="Li Y."/>
            <person name="Zhou Q."/>
            <person name="Bi G."/>
            <person name="Li C."/>
            <person name="Du R."/>
            <person name="Wang X."/>
            <person name="Sun T."/>
            <person name="Guo L."/>
            <person name="Liang H."/>
            <person name="Lu P."/>
            <person name="Wu Y."/>
            <person name="Zhang Z."/>
            <person name="Ro D.K."/>
            <person name="Shang Y."/>
            <person name="Huang S."/>
            <person name="Yan J."/>
        </authorList>
    </citation>
    <scope>NUCLEOTIDE SEQUENCE [LARGE SCALE GENOMIC DNA]</scope>
    <source>
        <strain evidence="2">Ta-2019</strain>
    </source>
</reference>
<accession>A0AA38F8D1</accession>
<proteinExistence type="predicted"/>
<dbReference type="EMBL" id="JAHRHJ020002701">
    <property type="protein sequence ID" value="KAH9292646.1"/>
    <property type="molecule type" value="Genomic_DNA"/>
</dbReference>
<evidence type="ECO:0000313" key="3">
    <source>
        <dbReference type="Proteomes" id="UP000824469"/>
    </source>
</evidence>
<evidence type="ECO:0000256" key="1">
    <source>
        <dbReference type="SAM" id="Phobius"/>
    </source>
</evidence>
<name>A0AA38F8D1_TAXCH</name>
<gene>
    <name evidence="2" type="ORF">KI387_042168</name>
</gene>
<sequence>QAGRKRKRREEEISESGGDNRRVCWGAGYAQVIHVFLVSLAWFFDSQHTLVTIFTDAQASVRCESETSGECASSLMCDMDKRGRTSWEWVGGKGTSIIAEWDLVCEDKVTYSWTVSGFTFGEKEDVDGVVRADGNIGSPHSTFSKHWIYSVLRFASGFWRSGIGVSCLVLSTEAVGSQVERAGRAIRLLLVFGRIRCTARHGLPHSLLLARHLRFHLHTPAALLSCRAPIHFRVPKVAGHQRTKPGSFGDPVKDGARKWQAFAPRFGDMYGCISRQGGRVRKEAVVSRLVSQEDDTGHARGFGDWIRLLRHSTQRPKSEFQFISDGGGECGDGNPCGVSWIPSS</sequence>
<feature type="transmembrane region" description="Helical" evidence="1">
    <location>
        <begin position="23"/>
        <end position="44"/>
    </location>
</feature>
<comment type="caution">
    <text evidence="2">The sequence shown here is derived from an EMBL/GenBank/DDBJ whole genome shotgun (WGS) entry which is preliminary data.</text>
</comment>
<dbReference type="AlphaFoldDB" id="A0AA38F8D1"/>
<keyword evidence="1" id="KW-0472">Membrane</keyword>
<organism evidence="2 3">
    <name type="scientific">Taxus chinensis</name>
    <name type="common">Chinese yew</name>
    <name type="synonym">Taxus wallichiana var. chinensis</name>
    <dbReference type="NCBI Taxonomy" id="29808"/>
    <lineage>
        <taxon>Eukaryota</taxon>
        <taxon>Viridiplantae</taxon>
        <taxon>Streptophyta</taxon>
        <taxon>Embryophyta</taxon>
        <taxon>Tracheophyta</taxon>
        <taxon>Spermatophyta</taxon>
        <taxon>Pinopsida</taxon>
        <taxon>Pinidae</taxon>
        <taxon>Conifers II</taxon>
        <taxon>Cupressales</taxon>
        <taxon>Taxaceae</taxon>
        <taxon>Taxus</taxon>
    </lineage>
</organism>